<dbReference type="EMBL" id="CM044704">
    <property type="protein sequence ID" value="KAI5669081.1"/>
    <property type="molecule type" value="Genomic_DNA"/>
</dbReference>
<name>A0ACC0B8V8_CATRO</name>
<dbReference type="Proteomes" id="UP001060085">
    <property type="component" value="Linkage Group LG04"/>
</dbReference>
<sequence>MGAGFFEKVWADLETWDLGLATNKGKLEELSLPAAYVEVGLSGLSIVCRPLQHGEIYVNVHEEVKCFLLDQECWIIKSGAEGKPEDVVKNLCDQLEAFGMKNYDAEDLSQIMKGVKHFKIRWDKAEDNDKRETRDARHEHIKFSEVKRARDAVFDFSTHNYAFFTEVGSSVSSQGQQGSYSVADVVDPGSGRFPQWFDPQRQISSQHL</sequence>
<evidence type="ECO:0000313" key="1">
    <source>
        <dbReference type="EMBL" id="KAI5669081.1"/>
    </source>
</evidence>
<keyword evidence="2" id="KW-1185">Reference proteome</keyword>
<evidence type="ECO:0000313" key="2">
    <source>
        <dbReference type="Proteomes" id="UP001060085"/>
    </source>
</evidence>
<gene>
    <name evidence="1" type="ORF">M9H77_18934</name>
</gene>
<comment type="caution">
    <text evidence="1">The sequence shown here is derived from an EMBL/GenBank/DDBJ whole genome shotgun (WGS) entry which is preliminary data.</text>
</comment>
<accession>A0ACC0B8V8</accession>
<proteinExistence type="predicted"/>
<organism evidence="1 2">
    <name type="scientific">Catharanthus roseus</name>
    <name type="common">Madagascar periwinkle</name>
    <name type="synonym">Vinca rosea</name>
    <dbReference type="NCBI Taxonomy" id="4058"/>
    <lineage>
        <taxon>Eukaryota</taxon>
        <taxon>Viridiplantae</taxon>
        <taxon>Streptophyta</taxon>
        <taxon>Embryophyta</taxon>
        <taxon>Tracheophyta</taxon>
        <taxon>Spermatophyta</taxon>
        <taxon>Magnoliopsida</taxon>
        <taxon>eudicotyledons</taxon>
        <taxon>Gunneridae</taxon>
        <taxon>Pentapetalae</taxon>
        <taxon>asterids</taxon>
        <taxon>lamiids</taxon>
        <taxon>Gentianales</taxon>
        <taxon>Apocynaceae</taxon>
        <taxon>Rauvolfioideae</taxon>
        <taxon>Vinceae</taxon>
        <taxon>Catharanthinae</taxon>
        <taxon>Catharanthus</taxon>
    </lineage>
</organism>
<reference evidence="2" key="1">
    <citation type="journal article" date="2023" name="Nat. Plants">
        <title>Single-cell RNA sequencing provides a high-resolution roadmap for understanding the multicellular compartmentation of specialized metabolism.</title>
        <authorList>
            <person name="Sun S."/>
            <person name="Shen X."/>
            <person name="Li Y."/>
            <person name="Li Y."/>
            <person name="Wang S."/>
            <person name="Li R."/>
            <person name="Zhang H."/>
            <person name="Shen G."/>
            <person name="Guo B."/>
            <person name="Wei J."/>
            <person name="Xu J."/>
            <person name="St-Pierre B."/>
            <person name="Chen S."/>
            <person name="Sun C."/>
        </authorList>
    </citation>
    <scope>NUCLEOTIDE SEQUENCE [LARGE SCALE GENOMIC DNA]</scope>
</reference>
<protein>
    <submittedName>
        <fullName evidence="1">Uncharacterized protein</fullName>
    </submittedName>
</protein>